<evidence type="ECO:0000256" key="1">
    <source>
        <dbReference type="PROSITE-ProRule" id="PRU00047"/>
    </source>
</evidence>
<dbReference type="PANTHER" id="PTHR45823:SF1">
    <property type="entry name" value="T-SNARE COILED-COIL HOMOLOGY DOMAIN-CONTAINING PROTEIN"/>
    <property type="match status" value="1"/>
</dbReference>
<dbReference type="AlphaFoldDB" id="A0A6J1QP18"/>
<keyword evidence="1" id="KW-0862">Zinc</keyword>
<name>A0A6J1QP18_9HYME</name>
<dbReference type="Proteomes" id="UP000504618">
    <property type="component" value="Unplaced"/>
</dbReference>
<dbReference type="SMART" id="SM00343">
    <property type="entry name" value="ZnF_C2HC"/>
    <property type="match status" value="1"/>
</dbReference>
<sequence length="377" mass="41569">MTTTHTPPRTRSQAATSVGTEAGATHPLDAGVTLAESLQTVIQEVRLLREEQAQREKEYAETFRRQEEELRFLREMNSGTQTQLSHSDNRASGDSGTRVAGGAEARDAHASEGDAIPSGVRTRIHASDSVAVASADLGYKLKPDTYDGTTPLQEYFSQLSLIARANHWDDATKTVVLASSLRGKARSILETVQDVDCLDFAELEAKLELRFGEGHLTQNSYSALTNRRQRFGEDLATLGSDIERLSRLAYPECPYEIRDKIACSQFVSAVSDNFVRRTLQIEGITSLSRAVERAKALKIIQGEGFIREKFNRNTPKEGLEADANHGKGEGDKEWKEKGEEGQKGNSRGSKFNASRGECWTCGKTGHFRSECPEQNGI</sequence>
<feature type="compositionally biased region" description="Polar residues" evidence="2">
    <location>
        <begin position="78"/>
        <end position="95"/>
    </location>
</feature>
<feature type="region of interest" description="Disordered" evidence="2">
    <location>
        <begin position="311"/>
        <end position="358"/>
    </location>
</feature>
<dbReference type="InterPro" id="IPR001878">
    <property type="entry name" value="Znf_CCHC"/>
</dbReference>
<keyword evidence="4" id="KW-1185">Reference proteome</keyword>
<dbReference type="Gene3D" id="4.10.60.10">
    <property type="entry name" value="Zinc finger, CCHC-type"/>
    <property type="match status" value="1"/>
</dbReference>
<evidence type="ECO:0000259" key="3">
    <source>
        <dbReference type="PROSITE" id="PS50158"/>
    </source>
</evidence>
<dbReference type="RefSeq" id="XP_024882731.1">
    <property type="nucleotide sequence ID" value="XM_025026963.1"/>
</dbReference>
<evidence type="ECO:0000256" key="2">
    <source>
        <dbReference type="SAM" id="MobiDB-lite"/>
    </source>
</evidence>
<dbReference type="OrthoDB" id="7554721at2759"/>
<feature type="compositionally biased region" description="Basic and acidic residues" evidence="2">
    <location>
        <begin position="311"/>
        <end position="342"/>
    </location>
</feature>
<reference evidence="5" key="1">
    <citation type="submission" date="2025-08" db="UniProtKB">
        <authorList>
            <consortium name="RefSeq"/>
        </authorList>
    </citation>
    <scope>IDENTIFICATION</scope>
    <source>
        <tissue evidence="5">Whole body</tissue>
    </source>
</reference>
<keyword evidence="1" id="KW-0479">Metal-binding</keyword>
<evidence type="ECO:0000313" key="5">
    <source>
        <dbReference type="RefSeq" id="XP_024882731.1"/>
    </source>
</evidence>
<proteinExistence type="predicted"/>
<dbReference type="Pfam" id="PF00098">
    <property type="entry name" value="zf-CCHC"/>
    <property type="match status" value="1"/>
</dbReference>
<accession>A0A6J1QP18</accession>
<feature type="compositionally biased region" description="Polar residues" evidence="2">
    <location>
        <begin position="1"/>
        <end position="19"/>
    </location>
</feature>
<dbReference type="InterPro" id="IPR036875">
    <property type="entry name" value="Znf_CCHC_sf"/>
</dbReference>
<evidence type="ECO:0000313" key="4">
    <source>
        <dbReference type="Proteomes" id="UP000504618"/>
    </source>
</evidence>
<feature type="region of interest" description="Disordered" evidence="2">
    <location>
        <begin position="78"/>
        <end position="117"/>
    </location>
</feature>
<dbReference type="PROSITE" id="PS50158">
    <property type="entry name" value="ZF_CCHC"/>
    <property type="match status" value="1"/>
</dbReference>
<dbReference type="SUPFAM" id="SSF57756">
    <property type="entry name" value="Retrovirus zinc finger-like domains"/>
    <property type="match status" value="1"/>
</dbReference>
<organism evidence="4 5">
    <name type="scientific">Temnothorax curvispinosus</name>
    <dbReference type="NCBI Taxonomy" id="300111"/>
    <lineage>
        <taxon>Eukaryota</taxon>
        <taxon>Metazoa</taxon>
        <taxon>Ecdysozoa</taxon>
        <taxon>Arthropoda</taxon>
        <taxon>Hexapoda</taxon>
        <taxon>Insecta</taxon>
        <taxon>Pterygota</taxon>
        <taxon>Neoptera</taxon>
        <taxon>Endopterygota</taxon>
        <taxon>Hymenoptera</taxon>
        <taxon>Apocrita</taxon>
        <taxon>Aculeata</taxon>
        <taxon>Formicoidea</taxon>
        <taxon>Formicidae</taxon>
        <taxon>Myrmicinae</taxon>
        <taxon>Temnothorax</taxon>
    </lineage>
</organism>
<feature type="region of interest" description="Disordered" evidence="2">
    <location>
        <begin position="1"/>
        <end position="29"/>
    </location>
</feature>
<keyword evidence="1" id="KW-0863">Zinc-finger</keyword>
<protein>
    <submittedName>
        <fullName evidence="5">Uncharacterized protein LOC112461644</fullName>
    </submittedName>
</protein>
<dbReference type="GO" id="GO:0003676">
    <property type="term" value="F:nucleic acid binding"/>
    <property type="evidence" value="ECO:0007669"/>
    <property type="project" value="InterPro"/>
</dbReference>
<gene>
    <name evidence="5" type="primary">LOC112461644</name>
</gene>
<dbReference type="PANTHER" id="PTHR45823">
    <property type="entry name" value="T-SNARE COILED-COIL HOMOLOGY DOMAIN-CONTAINING PROTEIN"/>
    <property type="match status" value="1"/>
</dbReference>
<dbReference type="GeneID" id="112461644"/>
<dbReference type="GO" id="GO:0008270">
    <property type="term" value="F:zinc ion binding"/>
    <property type="evidence" value="ECO:0007669"/>
    <property type="project" value="UniProtKB-KW"/>
</dbReference>
<feature type="domain" description="CCHC-type" evidence="3">
    <location>
        <begin position="358"/>
        <end position="373"/>
    </location>
</feature>